<proteinExistence type="predicted"/>
<gene>
    <name evidence="1" type="ORF">L1987_70682</name>
</gene>
<accession>A0ACB9AQZ6</accession>
<reference evidence="2" key="1">
    <citation type="journal article" date="2022" name="Mol. Ecol. Resour.">
        <title>The genomes of chicory, endive, great burdock and yacon provide insights into Asteraceae palaeo-polyploidization history and plant inulin production.</title>
        <authorList>
            <person name="Fan W."/>
            <person name="Wang S."/>
            <person name="Wang H."/>
            <person name="Wang A."/>
            <person name="Jiang F."/>
            <person name="Liu H."/>
            <person name="Zhao H."/>
            <person name="Xu D."/>
            <person name="Zhang Y."/>
        </authorList>
    </citation>
    <scope>NUCLEOTIDE SEQUENCE [LARGE SCALE GENOMIC DNA]</scope>
    <source>
        <strain evidence="2">cv. Yunnan</strain>
    </source>
</reference>
<reference evidence="1 2" key="2">
    <citation type="journal article" date="2022" name="Mol. Ecol. Resour.">
        <title>The genomes of chicory, endive, great burdock and yacon provide insights into Asteraceae paleo-polyploidization history and plant inulin production.</title>
        <authorList>
            <person name="Fan W."/>
            <person name="Wang S."/>
            <person name="Wang H."/>
            <person name="Wang A."/>
            <person name="Jiang F."/>
            <person name="Liu H."/>
            <person name="Zhao H."/>
            <person name="Xu D."/>
            <person name="Zhang Y."/>
        </authorList>
    </citation>
    <scope>NUCLEOTIDE SEQUENCE [LARGE SCALE GENOMIC DNA]</scope>
    <source>
        <strain evidence="2">cv. Yunnan</strain>
        <tissue evidence="1">Leaves</tissue>
    </source>
</reference>
<evidence type="ECO:0000313" key="2">
    <source>
        <dbReference type="Proteomes" id="UP001056120"/>
    </source>
</evidence>
<dbReference type="EMBL" id="CM042041">
    <property type="protein sequence ID" value="KAI3712133.1"/>
    <property type="molecule type" value="Genomic_DNA"/>
</dbReference>
<dbReference type="Proteomes" id="UP001056120">
    <property type="component" value="Linkage Group LG24"/>
</dbReference>
<organism evidence="1 2">
    <name type="scientific">Smallanthus sonchifolius</name>
    <dbReference type="NCBI Taxonomy" id="185202"/>
    <lineage>
        <taxon>Eukaryota</taxon>
        <taxon>Viridiplantae</taxon>
        <taxon>Streptophyta</taxon>
        <taxon>Embryophyta</taxon>
        <taxon>Tracheophyta</taxon>
        <taxon>Spermatophyta</taxon>
        <taxon>Magnoliopsida</taxon>
        <taxon>eudicotyledons</taxon>
        <taxon>Gunneridae</taxon>
        <taxon>Pentapetalae</taxon>
        <taxon>asterids</taxon>
        <taxon>campanulids</taxon>
        <taxon>Asterales</taxon>
        <taxon>Asteraceae</taxon>
        <taxon>Asteroideae</taxon>
        <taxon>Heliantheae alliance</taxon>
        <taxon>Millerieae</taxon>
        <taxon>Smallanthus</taxon>
    </lineage>
</organism>
<name>A0ACB9AQZ6_9ASTR</name>
<keyword evidence="2" id="KW-1185">Reference proteome</keyword>
<sequence>MKKVVGKIWTMAINPSNTMEWGSGSSRGSWIRILDDKHLGYMMRILFTRCNGGSRNFESMEYRWDGLVLPSFSGEPGRLHGGKILLAPYLGGIWVLGWGTLLLRSDNLIWGWGEFGWEGLGRQCYYREGGHMGGTIHTSCTSLKRVERSYSTNGMLSSCDWFGSGCLIFLWDGNCLTNIFAWDRIAFSESGEFNDGRDGLDPLCLSWEAYRHKARGTLQLHMAYTGYMESSMSGTKALIIRLQQMGGKPRSLIVDTRELKIVETIKDFVMD</sequence>
<protein>
    <submittedName>
        <fullName evidence="1">Uncharacterized protein</fullName>
    </submittedName>
</protein>
<evidence type="ECO:0000313" key="1">
    <source>
        <dbReference type="EMBL" id="KAI3712133.1"/>
    </source>
</evidence>
<comment type="caution">
    <text evidence="1">The sequence shown here is derived from an EMBL/GenBank/DDBJ whole genome shotgun (WGS) entry which is preliminary data.</text>
</comment>